<reference evidence="1 2" key="1">
    <citation type="submission" date="2023-08" db="EMBL/GenBank/DDBJ databases">
        <title>Implementing the SeqCode for naming new Mesorhizobium species isolated from Vachellia karroo root nodules.</title>
        <authorList>
            <person name="Van Lill M."/>
        </authorList>
    </citation>
    <scope>NUCLEOTIDE SEQUENCE [LARGE SCALE GENOMIC DNA]</scope>
    <source>
        <strain evidence="1 2">MSK 1335</strain>
    </source>
</reference>
<evidence type="ECO:0000313" key="1">
    <source>
        <dbReference type="EMBL" id="MDX8526984.1"/>
    </source>
</evidence>
<evidence type="ECO:0000313" key="2">
    <source>
        <dbReference type="Proteomes" id="UP001276840"/>
    </source>
</evidence>
<dbReference type="RefSeq" id="WP_320234919.1">
    <property type="nucleotide sequence ID" value="NZ_JAVIJF010000015.1"/>
</dbReference>
<dbReference type="Proteomes" id="UP001276840">
    <property type="component" value="Unassembled WGS sequence"/>
</dbReference>
<sequence length="109" mass="12670">MPHQVALPDDLCTDRNYTLIMRFLRERALTCRTRAVIAIWECGKQEQWRLHCFADRTAAASFLDHFGGIMFDPKRDRENGRARGVWHRKGAYERILELGPLSVPDALRS</sequence>
<dbReference type="EMBL" id="JAVIJF010000015">
    <property type="protein sequence ID" value="MDX8526984.1"/>
    <property type="molecule type" value="Genomic_DNA"/>
</dbReference>
<comment type="caution">
    <text evidence="1">The sequence shown here is derived from an EMBL/GenBank/DDBJ whole genome shotgun (WGS) entry which is preliminary data.</text>
</comment>
<keyword evidence="2" id="KW-1185">Reference proteome</keyword>
<organism evidence="1 2">
    <name type="scientific">Mesorhizobium montanum</name>
    <dbReference type="NCBI Taxonomy" id="3072323"/>
    <lineage>
        <taxon>Bacteria</taxon>
        <taxon>Pseudomonadati</taxon>
        <taxon>Pseudomonadota</taxon>
        <taxon>Alphaproteobacteria</taxon>
        <taxon>Hyphomicrobiales</taxon>
        <taxon>Phyllobacteriaceae</taxon>
        <taxon>Mesorhizobium</taxon>
    </lineage>
</organism>
<protein>
    <submittedName>
        <fullName evidence="1">Uncharacterized protein</fullName>
    </submittedName>
</protein>
<gene>
    <name evidence="1" type="ORF">RFM68_21005</name>
</gene>
<proteinExistence type="predicted"/>
<accession>A0ABU4ZNM0</accession>
<name>A0ABU4ZNM0_9HYPH</name>